<keyword evidence="3" id="KW-1185">Reference proteome</keyword>
<gene>
    <name evidence="2" type="primary">CCD1</name>
    <name evidence="2" type="ORF">SPIL2461_LOCUS18002</name>
</gene>
<evidence type="ECO:0000313" key="3">
    <source>
        <dbReference type="Proteomes" id="UP000649617"/>
    </source>
</evidence>
<protein>
    <submittedName>
        <fullName evidence="2">CCD1 protein</fullName>
    </submittedName>
</protein>
<dbReference type="AlphaFoldDB" id="A0A812W944"/>
<feature type="region of interest" description="Disordered" evidence="1">
    <location>
        <begin position="1"/>
        <end position="101"/>
    </location>
</feature>
<dbReference type="Proteomes" id="UP000649617">
    <property type="component" value="Unassembled WGS sequence"/>
</dbReference>
<dbReference type="EMBL" id="CAJNIZ010043521">
    <property type="protein sequence ID" value="CAE7662187.1"/>
    <property type="molecule type" value="Genomic_DNA"/>
</dbReference>
<reference evidence="2" key="1">
    <citation type="submission" date="2021-02" db="EMBL/GenBank/DDBJ databases">
        <authorList>
            <person name="Dougan E. K."/>
            <person name="Rhodes N."/>
            <person name="Thang M."/>
            <person name="Chan C."/>
        </authorList>
    </citation>
    <scope>NUCLEOTIDE SEQUENCE</scope>
</reference>
<organism evidence="2 3">
    <name type="scientific">Symbiodinium pilosum</name>
    <name type="common">Dinoflagellate</name>
    <dbReference type="NCBI Taxonomy" id="2952"/>
    <lineage>
        <taxon>Eukaryota</taxon>
        <taxon>Sar</taxon>
        <taxon>Alveolata</taxon>
        <taxon>Dinophyceae</taxon>
        <taxon>Suessiales</taxon>
        <taxon>Symbiodiniaceae</taxon>
        <taxon>Symbiodinium</taxon>
    </lineage>
</organism>
<proteinExistence type="predicted"/>
<dbReference type="OrthoDB" id="423156at2759"/>
<accession>A0A812W944</accession>
<feature type="compositionally biased region" description="Low complexity" evidence="1">
    <location>
        <begin position="34"/>
        <end position="44"/>
    </location>
</feature>
<comment type="caution">
    <text evidence="2">The sequence shown here is derived from an EMBL/GenBank/DDBJ whole genome shotgun (WGS) entry which is preliminary data.</text>
</comment>
<evidence type="ECO:0000256" key="1">
    <source>
        <dbReference type="SAM" id="MobiDB-lite"/>
    </source>
</evidence>
<sequence length="160" mass="17338">MASSSREAETPEGPPRSWAAEPPRSAKAIFHKFTTTGTFMRPTTAPSITRFDPVPGLPNLVQGVPASPRGKRLVPGAHRMPTIPVKGATPSGPWAECRGATPNDRIRRAAWPRQGTENSLMFRNPLERRAAHDGWGEEVSLCASPAPAIDWPSPGSDRQR</sequence>
<name>A0A812W944_SYMPI</name>
<evidence type="ECO:0000313" key="2">
    <source>
        <dbReference type="EMBL" id="CAE7662187.1"/>
    </source>
</evidence>